<dbReference type="EMBL" id="BDRX01000070">
    <property type="protein sequence ID" value="GBF95812.1"/>
    <property type="molecule type" value="Genomic_DNA"/>
</dbReference>
<name>A0A2V0PA39_9CHLO</name>
<feature type="compositionally biased region" description="Gly residues" evidence="1">
    <location>
        <begin position="294"/>
        <end position="303"/>
    </location>
</feature>
<accession>A0A2V0PA39</accession>
<proteinExistence type="predicted"/>
<feature type="compositionally biased region" description="Low complexity" evidence="1">
    <location>
        <begin position="310"/>
        <end position="319"/>
    </location>
</feature>
<dbReference type="AlphaFoldDB" id="A0A2V0PA39"/>
<evidence type="ECO:0000256" key="1">
    <source>
        <dbReference type="SAM" id="MobiDB-lite"/>
    </source>
</evidence>
<evidence type="ECO:0000313" key="2">
    <source>
        <dbReference type="EMBL" id="GBF95812.1"/>
    </source>
</evidence>
<sequence length="413" mass="42610">MQQLGRVRMRAYGAPTPRARARAVPVRVAASALGERPAAAAAAAAQPDWRTLTCERARAADAVMRHLLQLETPAADGSPSWAAGCVHRLPCPPPPPAWRRFAAAVARRGLAAVKAELSEALVVLPEEGDRGCYLARHGWVHPLRDPGLAAFLASLFAAATDPRGWAAAGLWAPGGGFSPPSLSRHDLFHAHLFVCRRTGGVGLLFHASEYPAYDPFDFPIILGNCHRGSALAFNQRAMDLRNLVFFNGHLAVLDVGEGTPLHSQLLHDGTRPARTVYEEDFGQPVADVFYMPGWRGGGSGSGDGDGDGDGLASGTASGSWDGGGGGSVESSSGSGSFGGDGLRRTDSGASDAGSGGGGGGWRPGPGGGRGRGSAARGLGARSPRSAGSSGVPGEEVRFLFGRPPDCCGVYVSY</sequence>
<dbReference type="OrthoDB" id="544259at2759"/>
<dbReference type="PANTHER" id="PTHR35759">
    <property type="entry name" value="BNAA09G03860D PROTEIN"/>
    <property type="match status" value="1"/>
</dbReference>
<organism evidence="2 3">
    <name type="scientific">Raphidocelis subcapitata</name>
    <dbReference type="NCBI Taxonomy" id="307507"/>
    <lineage>
        <taxon>Eukaryota</taxon>
        <taxon>Viridiplantae</taxon>
        <taxon>Chlorophyta</taxon>
        <taxon>core chlorophytes</taxon>
        <taxon>Chlorophyceae</taxon>
        <taxon>CS clade</taxon>
        <taxon>Sphaeropleales</taxon>
        <taxon>Selenastraceae</taxon>
        <taxon>Raphidocelis</taxon>
    </lineage>
</organism>
<feature type="region of interest" description="Disordered" evidence="1">
    <location>
        <begin position="292"/>
        <end position="396"/>
    </location>
</feature>
<reference evidence="2 3" key="1">
    <citation type="journal article" date="2018" name="Sci. Rep.">
        <title>Raphidocelis subcapitata (=Pseudokirchneriella subcapitata) provides an insight into genome evolution and environmental adaptations in the Sphaeropleales.</title>
        <authorList>
            <person name="Suzuki S."/>
            <person name="Yamaguchi H."/>
            <person name="Nakajima N."/>
            <person name="Kawachi M."/>
        </authorList>
    </citation>
    <scope>NUCLEOTIDE SEQUENCE [LARGE SCALE GENOMIC DNA]</scope>
    <source>
        <strain evidence="2 3">NIES-35</strain>
    </source>
</reference>
<evidence type="ECO:0000313" key="3">
    <source>
        <dbReference type="Proteomes" id="UP000247498"/>
    </source>
</evidence>
<dbReference type="InParanoid" id="A0A2V0PA39"/>
<protein>
    <submittedName>
        <fullName evidence="2">Uncharacterized protein</fullName>
    </submittedName>
</protein>
<gene>
    <name evidence="2" type="ORF">Rsub_08248</name>
</gene>
<dbReference type="Proteomes" id="UP000247498">
    <property type="component" value="Unassembled WGS sequence"/>
</dbReference>
<feature type="compositionally biased region" description="Gly residues" evidence="1">
    <location>
        <begin position="353"/>
        <end position="371"/>
    </location>
</feature>
<keyword evidence="3" id="KW-1185">Reference proteome</keyword>
<feature type="compositionally biased region" description="Low complexity" evidence="1">
    <location>
        <begin position="372"/>
        <end position="393"/>
    </location>
</feature>
<comment type="caution">
    <text evidence="2">The sequence shown here is derived from an EMBL/GenBank/DDBJ whole genome shotgun (WGS) entry which is preliminary data.</text>
</comment>
<dbReference type="PANTHER" id="PTHR35759:SF1">
    <property type="entry name" value="OS07G0673000 PROTEIN"/>
    <property type="match status" value="1"/>
</dbReference>